<dbReference type="RefSeq" id="WP_137260582.1">
    <property type="nucleotide sequence ID" value="NZ_SZQL01000002.1"/>
</dbReference>
<protein>
    <submittedName>
        <fullName evidence="2">MBL fold metallo-hydrolase</fullName>
    </submittedName>
</protein>
<keyword evidence="3" id="KW-1185">Reference proteome</keyword>
<dbReference type="InterPro" id="IPR036866">
    <property type="entry name" value="RibonucZ/Hydroxyglut_hydro"/>
</dbReference>
<organism evidence="2 3">
    <name type="scientific">Ilyomonas limi</name>
    <dbReference type="NCBI Taxonomy" id="2575867"/>
    <lineage>
        <taxon>Bacteria</taxon>
        <taxon>Pseudomonadati</taxon>
        <taxon>Bacteroidota</taxon>
        <taxon>Chitinophagia</taxon>
        <taxon>Chitinophagales</taxon>
        <taxon>Chitinophagaceae</taxon>
        <taxon>Ilyomonas</taxon>
    </lineage>
</organism>
<dbReference type="InterPro" id="IPR001279">
    <property type="entry name" value="Metallo-B-lactamas"/>
</dbReference>
<dbReference type="GO" id="GO:0016787">
    <property type="term" value="F:hydrolase activity"/>
    <property type="evidence" value="ECO:0007669"/>
    <property type="project" value="UniProtKB-KW"/>
</dbReference>
<evidence type="ECO:0000259" key="1">
    <source>
        <dbReference type="SMART" id="SM00849"/>
    </source>
</evidence>
<reference evidence="2 3" key="1">
    <citation type="submission" date="2019-05" db="EMBL/GenBank/DDBJ databases">
        <title>Panacibacter sp. strain 17mud1-8 Genome sequencing and assembly.</title>
        <authorList>
            <person name="Chhetri G."/>
        </authorList>
    </citation>
    <scope>NUCLEOTIDE SEQUENCE [LARGE SCALE GENOMIC DNA]</scope>
    <source>
        <strain evidence="2 3">17mud1-8</strain>
    </source>
</reference>
<dbReference type="Proteomes" id="UP000305848">
    <property type="component" value="Unassembled WGS sequence"/>
</dbReference>
<dbReference type="EMBL" id="SZQL01000002">
    <property type="protein sequence ID" value="TKK70983.1"/>
    <property type="molecule type" value="Genomic_DNA"/>
</dbReference>
<name>A0A4V5UVD0_9BACT</name>
<accession>A0A4V5UVD0</accession>
<dbReference type="AlphaFoldDB" id="A0A4V5UVD0"/>
<evidence type="ECO:0000313" key="2">
    <source>
        <dbReference type="EMBL" id="TKK70983.1"/>
    </source>
</evidence>
<feature type="domain" description="Metallo-beta-lactamase" evidence="1">
    <location>
        <begin position="13"/>
        <end position="179"/>
    </location>
</feature>
<sequence length="278" mass="30859">MSLFITSLNSGSNGNCYYIGNGEEAVLIDAGISCRETEKRMTRLGLPISTVKAIFISHEHTDHISGVATLAKKYQLPVYITTGTHFYSGIQIEASLIKPLLPYVPVVIGELTITAFPKLHDAAEPHSFVVHNSKVKVGVLTDIGKPCEHVIRNFKECHAAFLEANYDEVMLEQGSYPQHLKNRIRGGKGHLSNAQALLLFRMHKAPYMSHLLLSHLSKNNNHPQLVEDLFKQYAGNTTIAVAGRYKETPVYYVSSHTSIIARPAVKIVKPKPEQLSLF</sequence>
<gene>
    <name evidence="2" type="ORF">FC093_04690</name>
</gene>
<dbReference type="PANTHER" id="PTHR47619">
    <property type="entry name" value="METALLO-HYDROLASE YYCJ-RELATED"/>
    <property type="match status" value="1"/>
</dbReference>
<comment type="caution">
    <text evidence="2">The sequence shown here is derived from an EMBL/GenBank/DDBJ whole genome shotgun (WGS) entry which is preliminary data.</text>
</comment>
<dbReference type="PANTHER" id="PTHR47619:SF1">
    <property type="entry name" value="EXODEOXYRIBONUCLEASE WALJ"/>
    <property type="match status" value="1"/>
</dbReference>
<dbReference type="Gene3D" id="3.60.15.10">
    <property type="entry name" value="Ribonuclease Z/Hydroxyacylglutathione hydrolase-like"/>
    <property type="match status" value="1"/>
</dbReference>
<dbReference type="SUPFAM" id="SSF56281">
    <property type="entry name" value="Metallo-hydrolase/oxidoreductase"/>
    <property type="match status" value="1"/>
</dbReference>
<dbReference type="OrthoDB" id="9781189at2"/>
<evidence type="ECO:0000313" key="3">
    <source>
        <dbReference type="Proteomes" id="UP000305848"/>
    </source>
</evidence>
<dbReference type="Pfam" id="PF00753">
    <property type="entry name" value="Lactamase_B"/>
    <property type="match status" value="1"/>
</dbReference>
<keyword evidence="2" id="KW-0378">Hydrolase</keyword>
<dbReference type="SMART" id="SM00849">
    <property type="entry name" value="Lactamase_B"/>
    <property type="match status" value="1"/>
</dbReference>
<dbReference type="InterPro" id="IPR052533">
    <property type="entry name" value="WalJ/YycJ-like"/>
</dbReference>
<proteinExistence type="predicted"/>